<dbReference type="Pfam" id="PF04000">
    <property type="entry name" value="Sas10_Utp3"/>
    <property type="match status" value="1"/>
</dbReference>
<dbReference type="GO" id="GO:0005730">
    <property type="term" value="C:nucleolus"/>
    <property type="evidence" value="ECO:0007669"/>
    <property type="project" value="TreeGrafter"/>
</dbReference>
<dbReference type="InterPro" id="IPR007146">
    <property type="entry name" value="Sas10/Utp3/C1D"/>
</dbReference>
<dbReference type="PANTHER" id="PTHR15341:SF3">
    <property type="entry name" value="NUCLEAR NUCLEIC ACID-BINDING PROTEIN C1D"/>
    <property type="match status" value="1"/>
</dbReference>
<comment type="caution">
    <text evidence="8">The sequence shown here is derived from an EMBL/GenBank/DDBJ whole genome shotgun (WGS) entry which is preliminary data.</text>
</comment>
<comment type="subcellular location">
    <subcellularLocation>
        <location evidence="1 6">Nucleus</location>
    </subcellularLocation>
</comment>
<dbReference type="AlphaFoldDB" id="A0A9P7Z2V6"/>
<protein>
    <recommendedName>
        <fullName evidence="6">Exosome complex protein</fullName>
    </recommendedName>
</protein>
<gene>
    <name evidence="8" type="ORF">BJ878DRAFT_507011</name>
</gene>
<dbReference type="InterPro" id="IPR011082">
    <property type="entry name" value="Exosome-assoc_fac/DNA_repair"/>
</dbReference>
<comment type="similarity">
    <text evidence="2 6">Belongs to the C1D family.</text>
</comment>
<dbReference type="PANTHER" id="PTHR15341">
    <property type="entry name" value="SUN-COR STEROID HORMONE RECEPTOR CO-REPRESSOR"/>
    <property type="match status" value="1"/>
</dbReference>
<feature type="compositionally biased region" description="Polar residues" evidence="7">
    <location>
        <begin position="223"/>
        <end position="243"/>
    </location>
</feature>
<dbReference type="GO" id="GO:0000178">
    <property type="term" value="C:exosome (RNase complex)"/>
    <property type="evidence" value="ECO:0007669"/>
    <property type="project" value="TreeGrafter"/>
</dbReference>
<accession>A0A9P7Z2V6</accession>
<evidence type="ECO:0000313" key="8">
    <source>
        <dbReference type="EMBL" id="KAG9244281.1"/>
    </source>
</evidence>
<evidence type="ECO:0000256" key="5">
    <source>
        <dbReference type="ARBA" id="ARBA00023242"/>
    </source>
</evidence>
<name>A0A9P7Z2V6_9HELO</name>
<keyword evidence="3 6" id="KW-0698">rRNA processing</keyword>
<keyword evidence="5 6" id="KW-0539">Nucleus</keyword>
<reference evidence="8" key="1">
    <citation type="journal article" date="2021" name="IMA Fungus">
        <title>Genomic characterization of three marine fungi, including Emericellopsis atlantica sp. nov. with signatures of a generalist lifestyle and marine biomass degradation.</title>
        <authorList>
            <person name="Hagestad O.C."/>
            <person name="Hou L."/>
            <person name="Andersen J.H."/>
            <person name="Hansen E.H."/>
            <person name="Altermark B."/>
            <person name="Li C."/>
            <person name="Kuhnert E."/>
            <person name="Cox R.J."/>
            <person name="Crous P.W."/>
            <person name="Spatafora J.W."/>
            <person name="Lail K."/>
            <person name="Amirebrahimi M."/>
            <person name="Lipzen A."/>
            <person name="Pangilinan J."/>
            <person name="Andreopoulos W."/>
            <person name="Hayes R.D."/>
            <person name="Ng V."/>
            <person name="Grigoriev I.V."/>
            <person name="Jackson S.A."/>
            <person name="Sutton T.D.S."/>
            <person name="Dobson A.D.W."/>
            <person name="Rama T."/>
        </authorList>
    </citation>
    <scope>NUCLEOTIDE SEQUENCE</scope>
    <source>
        <strain evidence="8">TRa3180A</strain>
    </source>
</reference>
<evidence type="ECO:0000256" key="3">
    <source>
        <dbReference type="ARBA" id="ARBA00022552"/>
    </source>
</evidence>
<keyword evidence="9" id="KW-1185">Reference proteome</keyword>
<evidence type="ECO:0000313" key="9">
    <source>
        <dbReference type="Proteomes" id="UP000887226"/>
    </source>
</evidence>
<feature type="region of interest" description="Disordered" evidence="7">
    <location>
        <begin position="140"/>
        <end position="266"/>
    </location>
</feature>
<dbReference type="GO" id="GO:0010468">
    <property type="term" value="P:regulation of gene expression"/>
    <property type="evidence" value="ECO:0007669"/>
    <property type="project" value="TreeGrafter"/>
</dbReference>
<feature type="compositionally biased region" description="Basic residues" evidence="7">
    <location>
        <begin position="248"/>
        <end position="266"/>
    </location>
</feature>
<evidence type="ECO:0000256" key="1">
    <source>
        <dbReference type="ARBA" id="ARBA00004123"/>
    </source>
</evidence>
<dbReference type="OrthoDB" id="1421013at2759"/>
<evidence type="ECO:0000256" key="6">
    <source>
        <dbReference type="RuleBase" id="RU368003"/>
    </source>
</evidence>
<dbReference type="GO" id="GO:0003723">
    <property type="term" value="F:RNA binding"/>
    <property type="evidence" value="ECO:0007669"/>
    <property type="project" value="UniProtKB-UniRule"/>
</dbReference>
<dbReference type="EMBL" id="MU253917">
    <property type="protein sequence ID" value="KAG9244281.1"/>
    <property type="molecule type" value="Genomic_DNA"/>
</dbReference>
<feature type="compositionally biased region" description="Basic and acidic residues" evidence="7">
    <location>
        <begin position="143"/>
        <end position="181"/>
    </location>
</feature>
<evidence type="ECO:0000256" key="4">
    <source>
        <dbReference type="ARBA" id="ARBA00022884"/>
    </source>
</evidence>
<feature type="compositionally biased region" description="Basic and acidic residues" evidence="7">
    <location>
        <begin position="199"/>
        <end position="222"/>
    </location>
</feature>
<comment type="function">
    <text evidence="6">Required for exosome-dependent processing of pre-rRNA and small nucleolar RNA (snRNA) precursors. Involved in processing of 35S pre-rRNA at the A0, A1 and A2 sites.</text>
</comment>
<evidence type="ECO:0000256" key="7">
    <source>
        <dbReference type="SAM" id="MobiDB-lite"/>
    </source>
</evidence>
<sequence>MPSKYFKTYTPAYHTTLKMDTTRERLTGLLEDLDDEIDDLEEALGPLLTPTLVETASKYPVLDKAKLYVLVTYAIESMIFSYLRLHGVKAREHAVFTELTRVKQYFEKLKVTENPVGNRENLSLDKGSVARIIKASLAANNAGKERSNEKESERARAHMKFEELSEKMKQDEISKKRKAEDPGAEESDSESESDNSPEDAAHDFEEGVGKEHQNKRKPESKMQTKTTSAPESLQASVVFSASEATKPKDKKRRRARKIGKSHFQQR</sequence>
<organism evidence="8 9">
    <name type="scientific">Calycina marina</name>
    <dbReference type="NCBI Taxonomy" id="1763456"/>
    <lineage>
        <taxon>Eukaryota</taxon>
        <taxon>Fungi</taxon>
        <taxon>Dikarya</taxon>
        <taxon>Ascomycota</taxon>
        <taxon>Pezizomycotina</taxon>
        <taxon>Leotiomycetes</taxon>
        <taxon>Helotiales</taxon>
        <taxon>Pezizellaceae</taxon>
        <taxon>Calycina</taxon>
    </lineage>
</organism>
<feature type="compositionally biased region" description="Acidic residues" evidence="7">
    <location>
        <begin position="182"/>
        <end position="197"/>
    </location>
</feature>
<dbReference type="Proteomes" id="UP000887226">
    <property type="component" value="Unassembled WGS sequence"/>
</dbReference>
<keyword evidence="4 6" id="KW-0694">RNA-binding</keyword>
<proteinExistence type="inferred from homology"/>
<dbReference type="GO" id="GO:0000460">
    <property type="term" value="P:maturation of 5.8S rRNA"/>
    <property type="evidence" value="ECO:0007669"/>
    <property type="project" value="TreeGrafter"/>
</dbReference>
<evidence type="ECO:0000256" key="2">
    <source>
        <dbReference type="ARBA" id="ARBA00009154"/>
    </source>
</evidence>
<dbReference type="GO" id="GO:0003677">
    <property type="term" value="F:DNA binding"/>
    <property type="evidence" value="ECO:0007669"/>
    <property type="project" value="TreeGrafter"/>
</dbReference>